<organism evidence="9 10">
    <name type="scientific">Dibothriocephalus latus</name>
    <name type="common">Fish tapeworm</name>
    <name type="synonym">Diphyllobothrium latum</name>
    <dbReference type="NCBI Taxonomy" id="60516"/>
    <lineage>
        <taxon>Eukaryota</taxon>
        <taxon>Metazoa</taxon>
        <taxon>Spiralia</taxon>
        <taxon>Lophotrochozoa</taxon>
        <taxon>Platyhelminthes</taxon>
        <taxon>Cestoda</taxon>
        <taxon>Eucestoda</taxon>
        <taxon>Diphyllobothriidea</taxon>
        <taxon>Diphyllobothriidae</taxon>
        <taxon>Dibothriocephalus</taxon>
    </lineage>
</organism>
<evidence type="ECO:0000256" key="3">
    <source>
        <dbReference type="ARBA" id="ARBA00022722"/>
    </source>
</evidence>
<dbReference type="GO" id="GO:0016787">
    <property type="term" value="F:hydrolase activity"/>
    <property type="evidence" value="ECO:0007669"/>
    <property type="project" value="UniProtKB-KW"/>
</dbReference>
<dbReference type="Pfam" id="PF17917">
    <property type="entry name" value="RT_RNaseH"/>
    <property type="match status" value="1"/>
</dbReference>
<keyword evidence="6" id="KW-0695">RNA-directed DNA polymerase</keyword>
<dbReference type="EMBL" id="UYRU01088873">
    <property type="protein sequence ID" value="VDN36425.1"/>
    <property type="molecule type" value="Genomic_DNA"/>
</dbReference>
<dbReference type="OrthoDB" id="116078at2759"/>
<dbReference type="GO" id="GO:0004519">
    <property type="term" value="F:endonuclease activity"/>
    <property type="evidence" value="ECO:0007669"/>
    <property type="project" value="UniProtKB-KW"/>
</dbReference>
<sequence length="74" mass="8799">MFAKKFHHYLTGKQFKMDTDHQALRWMENFQDPTVQLAHSQSGLSEDSYMVAHSAGKKRRMQMPCLIRHKGHRR</sequence>
<evidence type="ECO:0000256" key="5">
    <source>
        <dbReference type="ARBA" id="ARBA00022801"/>
    </source>
</evidence>
<keyword evidence="5" id="KW-0378">Hydrolase</keyword>
<evidence type="ECO:0000313" key="9">
    <source>
        <dbReference type="EMBL" id="VDN36425.1"/>
    </source>
</evidence>
<name>A0A3P7N295_DIBLA</name>
<proteinExistence type="predicted"/>
<protein>
    <recommendedName>
        <fullName evidence="8">Reverse transcriptase RNase H-like domain-containing protein</fullName>
    </recommendedName>
</protein>
<evidence type="ECO:0000259" key="8">
    <source>
        <dbReference type="Pfam" id="PF17917"/>
    </source>
</evidence>
<evidence type="ECO:0000256" key="2">
    <source>
        <dbReference type="ARBA" id="ARBA00022695"/>
    </source>
</evidence>
<dbReference type="Proteomes" id="UP000281553">
    <property type="component" value="Unassembled WGS sequence"/>
</dbReference>
<evidence type="ECO:0000256" key="6">
    <source>
        <dbReference type="ARBA" id="ARBA00022918"/>
    </source>
</evidence>
<dbReference type="GO" id="GO:0003964">
    <property type="term" value="F:RNA-directed DNA polymerase activity"/>
    <property type="evidence" value="ECO:0007669"/>
    <property type="project" value="UniProtKB-KW"/>
</dbReference>
<dbReference type="InterPro" id="IPR041373">
    <property type="entry name" value="RT_RNaseH"/>
</dbReference>
<dbReference type="AlphaFoldDB" id="A0A3P7N295"/>
<keyword evidence="10" id="KW-1185">Reference proteome</keyword>
<accession>A0A3P7N295</accession>
<evidence type="ECO:0000256" key="1">
    <source>
        <dbReference type="ARBA" id="ARBA00022679"/>
    </source>
</evidence>
<keyword evidence="4" id="KW-0255">Endonuclease</keyword>
<reference evidence="9 10" key="1">
    <citation type="submission" date="2018-11" db="EMBL/GenBank/DDBJ databases">
        <authorList>
            <consortium name="Pathogen Informatics"/>
        </authorList>
    </citation>
    <scope>NUCLEOTIDE SEQUENCE [LARGE SCALE GENOMIC DNA]</scope>
</reference>
<gene>
    <name evidence="9" type="ORF">DILT_LOCUS17027</name>
</gene>
<evidence type="ECO:0000313" key="10">
    <source>
        <dbReference type="Proteomes" id="UP000281553"/>
    </source>
</evidence>
<keyword evidence="1" id="KW-0808">Transferase</keyword>
<keyword evidence="3" id="KW-0540">Nuclease</keyword>
<feature type="domain" description="Reverse transcriptase RNase H-like" evidence="8">
    <location>
        <begin position="3"/>
        <end position="45"/>
    </location>
</feature>
<feature type="compositionally biased region" description="Basic residues" evidence="7">
    <location>
        <begin position="55"/>
        <end position="74"/>
    </location>
</feature>
<evidence type="ECO:0000256" key="7">
    <source>
        <dbReference type="SAM" id="MobiDB-lite"/>
    </source>
</evidence>
<evidence type="ECO:0000256" key="4">
    <source>
        <dbReference type="ARBA" id="ARBA00022759"/>
    </source>
</evidence>
<feature type="region of interest" description="Disordered" evidence="7">
    <location>
        <begin position="51"/>
        <end position="74"/>
    </location>
</feature>
<keyword evidence="2" id="KW-0548">Nucleotidyltransferase</keyword>